<evidence type="ECO:0000313" key="2">
    <source>
        <dbReference type="EMBL" id="KJU94441.1"/>
    </source>
</evidence>
<evidence type="ECO:0000256" key="1">
    <source>
        <dbReference type="SAM" id="Phobius"/>
    </source>
</evidence>
<organism evidence="2 3">
    <name type="scientific">Streptococcus infantis</name>
    <dbReference type="NCBI Taxonomy" id="68892"/>
    <lineage>
        <taxon>Bacteria</taxon>
        <taxon>Bacillati</taxon>
        <taxon>Bacillota</taxon>
        <taxon>Bacilli</taxon>
        <taxon>Lactobacillales</taxon>
        <taxon>Streptococcaceae</taxon>
        <taxon>Streptococcus</taxon>
    </lineage>
</organism>
<keyword evidence="1" id="KW-0812">Transmembrane</keyword>
<proteinExistence type="predicted"/>
<dbReference type="EMBL" id="JYOV01000008">
    <property type="protein sequence ID" value="KJU94441.1"/>
    <property type="molecule type" value="Genomic_DNA"/>
</dbReference>
<dbReference type="PATRIC" id="fig|28037.218.peg.562"/>
<evidence type="ECO:0008006" key="4">
    <source>
        <dbReference type="Google" id="ProtNLM"/>
    </source>
</evidence>
<accession>A0A0F3HJS0</accession>
<name>A0A0F3HJS0_9STRE</name>
<feature type="transmembrane region" description="Helical" evidence="1">
    <location>
        <begin position="32"/>
        <end position="60"/>
    </location>
</feature>
<keyword evidence="1" id="KW-1133">Transmembrane helix</keyword>
<dbReference type="AlphaFoldDB" id="A0A0F3HJS0"/>
<evidence type="ECO:0000313" key="3">
    <source>
        <dbReference type="Proteomes" id="UP000033405"/>
    </source>
</evidence>
<protein>
    <recommendedName>
        <fullName evidence="4">Preprotein translocase subunit SecA</fullName>
    </recommendedName>
</protein>
<keyword evidence="1" id="KW-0472">Membrane</keyword>
<dbReference type="Proteomes" id="UP000033405">
    <property type="component" value="Unassembled WGS sequence"/>
</dbReference>
<sequence length="109" mass="13293">MEKLLQLLVLLPYFYFFSWQRKVQPGSKHFSFLYYFYWIYLPLMALFSLAFTLFSLILFNFILLEPKDLARWLIWIVLVLLSLLNDWIVYTGLKFMKKLKLEKKKANLP</sequence>
<comment type="caution">
    <text evidence="2">The sequence shown here is derived from an EMBL/GenBank/DDBJ whole genome shotgun (WGS) entry which is preliminary data.</text>
</comment>
<gene>
    <name evidence="2" type="ORF">TZ96_00594</name>
</gene>
<feature type="transmembrane region" description="Helical" evidence="1">
    <location>
        <begin position="72"/>
        <end position="90"/>
    </location>
</feature>
<reference evidence="2 3" key="1">
    <citation type="submission" date="2015-02" db="EMBL/GenBank/DDBJ databases">
        <title>Evolution of amylase-binding proteins of oral streptococcal species.</title>
        <authorList>
            <person name="Haase E.M."/>
        </authorList>
    </citation>
    <scope>NUCLEOTIDE SEQUENCE [LARGE SCALE GENOMIC DNA]</scope>
    <source>
        <strain evidence="2 3">UC6950A</strain>
    </source>
</reference>